<dbReference type="CDD" id="cd00075">
    <property type="entry name" value="HATPase"/>
    <property type="match status" value="1"/>
</dbReference>
<sequence>MHLRTKLTLLYTGVLVLVLLILTTALLLATSHTLYKEVDEGIAAKAASLVKSIRVTGNPFSLREVVLPDVDVFAAPDTYLQVVDARGRVVSRSNNLGGQYLPLGEYTLKNALQGEGFYETVQAGGQQIRVYNVPLVVDGQLVGLLQVGRALSTVHILLNQLRFFIALVGTASIILAALLGWLLARTALKPLEKITGTAASIESNSDLSRRIEYSGPADELGRLVITLNAMFGRLETMYHRLQQSYDLQRRFVSDASHELRTPLTTIRGNAELLLKMQDGDPVLVSEALKDIADEARRLTRLVEDLLVLARADAGFMPEKEFVDLAELLQGVVRKARFLADDREFVFQEYYPPRARVQVNSDSFSQLMFILLDNAFKYSPPGSTVGLTVSVPPQGCSMPGSGDNTRRCPEQLAASGSKQGWVEIAVTDQGPGLMPGEEDRIFDRFYRSESTRGQEGSGLGLSIAHWIVDRHGGLISAANLPEGGSVFTVLLPLFYTDEDVEPPFGQKN</sequence>
<dbReference type="FunFam" id="1.10.287.130:FF:000001">
    <property type="entry name" value="Two-component sensor histidine kinase"/>
    <property type="match status" value="1"/>
</dbReference>
<dbReference type="Pfam" id="PF00512">
    <property type="entry name" value="HisKA"/>
    <property type="match status" value="1"/>
</dbReference>
<evidence type="ECO:0000259" key="14">
    <source>
        <dbReference type="PROSITE" id="PS50885"/>
    </source>
</evidence>
<dbReference type="eggNOG" id="COG2205">
    <property type="taxonomic scope" value="Bacteria"/>
</dbReference>
<dbReference type="Gene3D" id="3.30.565.10">
    <property type="entry name" value="Histidine kinase-like ATPase, C-terminal domain"/>
    <property type="match status" value="1"/>
</dbReference>
<dbReference type="EC" id="2.7.13.3" evidence="3"/>
<evidence type="ECO:0000256" key="2">
    <source>
        <dbReference type="ARBA" id="ARBA00004651"/>
    </source>
</evidence>
<keyword evidence="8 15" id="KW-0418">Kinase</keyword>
<dbReference type="GO" id="GO:0000155">
    <property type="term" value="F:phosphorelay sensor kinase activity"/>
    <property type="evidence" value="ECO:0007669"/>
    <property type="project" value="InterPro"/>
</dbReference>
<organism evidence="15 16">
    <name type="scientific">Desulfoscipio gibsoniae DSM 7213</name>
    <dbReference type="NCBI Taxonomy" id="767817"/>
    <lineage>
        <taxon>Bacteria</taxon>
        <taxon>Bacillati</taxon>
        <taxon>Bacillota</taxon>
        <taxon>Clostridia</taxon>
        <taxon>Eubacteriales</taxon>
        <taxon>Desulfallaceae</taxon>
        <taxon>Desulfoscipio</taxon>
    </lineage>
</organism>
<keyword evidence="11 12" id="KW-0472">Membrane</keyword>
<dbReference type="InterPro" id="IPR005467">
    <property type="entry name" value="His_kinase_dom"/>
</dbReference>
<dbReference type="SMART" id="SM00387">
    <property type="entry name" value="HATPase_c"/>
    <property type="match status" value="1"/>
</dbReference>
<accession>R4KJE0</accession>
<name>R4KJE0_9FIRM</name>
<keyword evidence="9 12" id="KW-1133">Transmembrane helix</keyword>
<dbReference type="SMART" id="SM00304">
    <property type="entry name" value="HAMP"/>
    <property type="match status" value="1"/>
</dbReference>
<dbReference type="RefSeq" id="WP_006524688.1">
    <property type="nucleotide sequence ID" value="NC_021184.1"/>
</dbReference>
<dbReference type="PANTHER" id="PTHR45436:SF5">
    <property type="entry name" value="SENSOR HISTIDINE KINASE TRCS"/>
    <property type="match status" value="1"/>
</dbReference>
<dbReference type="HOGENOM" id="CLU_000445_89_6_9"/>
<keyword evidence="6" id="KW-0808">Transferase</keyword>
<keyword evidence="16" id="KW-1185">Reference proteome</keyword>
<dbReference type="PRINTS" id="PR00344">
    <property type="entry name" value="BCTRLSENSOR"/>
</dbReference>
<evidence type="ECO:0000256" key="7">
    <source>
        <dbReference type="ARBA" id="ARBA00022692"/>
    </source>
</evidence>
<evidence type="ECO:0000256" key="5">
    <source>
        <dbReference type="ARBA" id="ARBA00022553"/>
    </source>
</evidence>
<evidence type="ECO:0000256" key="1">
    <source>
        <dbReference type="ARBA" id="ARBA00000085"/>
    </source>
</evidence>
<dbReference type="GO" id="GO:0005886">
    <property type="term" value="C:plasma membrane"/>
    <property type="evidence" value="ECO:0007669"/>
    <property type="project" value="UniProtKB-SubCell"/>
</dbReference>
<evidence type="ECO:0000313" key="15">
    <source>
        <dbReference type="EMBL" id="AGL01737.1"/>
    </source>
</evidence>
<dbReference type="OrthoDB" id="112712at2"/>
<dbReference type="InterPro" id="IPR003661">
    <property type="entry name" value="HisK_dim/P_dom"/>
</dbReference>
<dbReference type="SUPFAM" id="SSF103190">
    <property type="entry name" value="Sensory domain-like"/>
    <property type="match status" value="1"/>
</dbReference>
<dbReference type="KEGG" id="dgi:Desgi_2318"/>
<dbReference type="Pfam" id="PF00672">
    <property type="entry name" value="HAMP"/>
    <property type="match status" value="1"/>
</dbReference>
<feature type="domain" description="HAMP" evidence="14">
    <location>
        <begin position="185"/>
        <end position="239"/>
    </location>
</feature>
<dbReference type="InterPro" id="IPR003594">
    <property type="entry name" value="HATPase_dom"/>
</dbReference>
<dbReference type="InterPro" id="IPR004358">
    <property type="entry name" value="Sig_transdc_His_kin-like_C"/>
</dbReference>
<keyword evidence="4" id="KW-1003">Cell membrane</keyword>
<dbReference type="InterPro" id="IPR036890">
    <property type="entry name" value="HATPase_C_sf"/>
</dbReference>
<dbReference type="PANTHER" id="PTHR45436">
    <property type="entry name" value="SENSOR HISTIDINE KINASE YKOH"/>
    <property type="match status" value="1"/>
</dbReference>
<evidence type="ECO:0000256" key="11">
    <source>
        <dbReference type="ARBA" id="ARBA00023136"/>
    </source>
</evidence>
<dbReference type="PROSITE" id="PS50885">
    <property type="entry name" value="HAMP"/>
    <property type="match status" value="1"/>
</dbReference>
<dbReference type="SMART" id="SM00388">
    <property type="entry name" value="HisKA"/>
    <property type="match status" value="1"/>
</dbReference>
<dbReference type="STRING" id="767817.Desgi_2318"/>
<dbReference type="Proteomes" id="UP000013520">
    <property type="component" value="Chromosome"/>
</dbReference>
<evidence type="ECO:0000256" key="6">
    <source>
        <dbReference type="ARBA" id="ARBA00022679"/>
    </source>
</evidence>
<dbReference type="CDD" id="cd06225">
    <property type="entry name" value="HAMP"/>
    <property type="match status" value="1"/>
</dbReference>
<dbReference type="SUPFAM" id="SSF47384">
    <property type="entry name" value="Homodimeric domain of signal transducing histidine kinase"/>
    <property type="match status" value="1"/>
</dbReference>
<dbReference type="InterPro" id="IPR036097">
    <property type="entry name" value="HisK_dim/P_sf"/>
</dbReference>
<dbReference type="Gene3D" id="6.10.340.10">
    <property type="match status" value="1"/>
</dbReference>
<dbReference type="EMBL" id="CP003273">
    <property type="protein sequence ID" value="AGL01737.1"/>
    <property type="molecule type" value="Genomic_DNA"/>
</dbReference>
<dbReference type="Gene3D" id="1.10.287.130">
    <property type="match status" value="1"/>
</dbReference>
<keyword evidence="7 12" id="KW-0812">Transmembrane</keyword>
<keyword evidence="5" id="KW-0597">Phosphoprotein</keyword>
<evidence type="ECO:0000313" key="16">
    <source>
        <dbReference type="Proteomes" id="UP000013520"/>
    </source>
</evidence>
<evidence type="ECO:0000256" key="8">
    <source>
        <dbReference type="ARBA" id="ARBA00022777"/>
    </source>
</evidence>
<dbReference type="InterPro" id="IPR003660">
    <property type="entry name" value="HAMP_dom"/>
</dbReference>
<dbReference type="PROSITE" id="PS50109">
    <property type="entry name" value="HIS_KIN"/>
    <property type="match status" value="1"/>
</dbReference>
<evidence type="ECO:0000259" key="13">
    <source>
        <dbReference type="PROSITE" id="PS50109"/>
    </source>
</evidence>
<dbReference type="InterPro" id="IPR029151">
    <property type="entry name" value="Sensor-like_sf"/>
</dbReference>
<dbReference type="SUPFAM" id="SSF55874">
    <property type="entry name" value="ATPase domain of HSP90 chaperone/DNA topoisomerase II/histidine kinase"/>
    <property type="match status" value="1"/>
</dbReference>
<evidence type="ECO:0000256" key="3">
    <source>
        <dbReference type="ARBA" id="ARBA00012438"/>
    </source>
</evidence>
<dbReference type="SUPFAM" id="SSF158472">
    <property type="entry name" value="HAMP domain-like"/>
    <property type="match status" value="1"/>
</dbReference>
<feature type="domain" description="Histidine kinase" evidence="13">
    <location>
        <begin position="254"/>
        <end position="494"/>
    </location>
</feature>
<evidence type="ECO:0000256" key="10">
    <source>
        <dbReference type="ARBA" id="ARBA00023012"/>
    </source>
</evidence>
<feature type="transmembrane region" description="Helical" evidence="12">
    <location>
        <begin position="163"/>
        <end position="184"/>
    </location>
</feature>
<feature type="transmembrane region" description="Helical" evidence="12">
    <location>
        <begin position="7"/>
        <end position="29"/>
    </location>
</feature>
<keyword evidence="10" id="KW-0902">Two-component regulatory system</keyword>
<dbReference type="Pfam" id="PF02518">
    <property type="entry name" value="HATPase_c"/>
    <property type="match status" value="1"/>
</dbReference>
<comment type="subcellular location">
    <subcellularLocation>
        <location evidence="2">Cell membrane</location>
        <topology evidence="2">Multi-pass membrane protein</topology>
    </subcellularLocation>
</comment>
<comment type="catalytic activity">
    <reaction evidence="1">
        <text>ATP + protein L-histidine = ADP + protein N-phospho-L-histidine.</text>
        <dbReference type="EC" id="2.7.13.3"/>
    </reaction>
</comment>
<dbReference type="InterPro" id="IPR050428">
    <property type="entry name" value="TCS_sensor_his_kinase"/>
</dbReference>
<evidence type="ECO:0000256" key="4">
    <source>
        <dbReference type="ARBA" id="ARBA00022475"/>
    </source>
</evidence>
<evidence type="ECO:0000256" key="12">
    <source>
        <dbReference type="SAM" id="Phobius"/>
    </source>
</evidence>
<dbReference type="AlphaFoldDB" id="R4KJE0"/>
<proteinExistence type="predicted"/>
<evidence type="ECO:0000256" key="9">
    <source>
        <dbReference type="ARBA" id="ARBA00022989"/>
    </source>
</evidence>
<protein>
    <recommendedName>
        <fullName evidence="3">histidine kinase</fullName>
        <ecNumber evidence="3">2.7.13.3</ecNumber>
    </recommendedName>
</protein>
<gene>
    <name evidence="15" type="ORF">Desgi_2318</name>
</gene>
<reference evidence="15 16" key="1">
    <citation type="submission" date="2012-01" db="EMBL/GenBank/DDBJ databases">
        <title>Complete sequence of Desulfotomaculum gibsoniae DSM 7213.</title>
        <authorList>
            <consortium name="US DOE Joint Genome Institute"/>
            <person name="Lucas S."/>
            <person name="Han J."/>
            <person name="Lapidus A."/>
            <person name="Cheng J.-F."/>
            <person name="Goodwin L."/>
            <person name="Pitluck S."/>
            <person name="Peters L."/>
            <person name="Ovchinnikova G."/>
            <person name="Teshima H."/>
            <person name="Detter J.C."/>
            <person name="Han C."/>
            <person name="Tapia R."/>
            <person name="Land M."/>
            <person name="Hauser L."/>
            <person name="Kyrpides N."/>
            <person name="Ivanova N."/>
            <person name="Pagani I."/>
            <person name="Parshina S."/>
            <person name="Plugge C."/>
            <person name="Muyzer G."/>
            <person name="Kuever J."/>
            <person name="Ivanova A."/>
            <person name="Nazina T."/>
            <person name="Klenk H.-P."/>
            <person name="Brambilla E."/>
            <person name="Spring S."/>
            <person name="Stams A.F."/>
            <person name="Woyke T."/>
        </authorList>
    </citation>
    <scope>NUCLEOTIDE SEQUENCE [LARGE SCALE GENOMIC DNA]</scope>
    <source>
        <strain evidence="15 16">DSM 7213</strain>
    </source>
</reference>
<dbReference type="CDD" id="cd00082">
    <property type="entry name" value="HisKA"/>
    <property type="match status" value="1"/>
</dbReference>